<gene>
    <name evidence="4" type="ORF">GM173_04385</name>
</gene>
<dbReference type="InterPro" id="IPR031804">
    <property type="entry name" value="DUF4743"/>
</dbReference>
<evidence type="ECO:0000256" key="2">
    <source>
        <dbReference type="ARBA" id="ARBA00022801"/>
    </source>
</evidence>
<protein>
    <submittedName>
        <fullName evidence="4">DUF4743 domain-containing protein</fullName>
    </submittedName>
</protein>
<evidence type="ECO:0000313" key="5">
    <source>
        <dbReference type="Proteomes" id="UP001195660"/>
    </source>
</evidence>
<proteinExistence type="predicted"/>
<comment type="caution">
    <text evidence="4">The sequence shown here is derived from an EMBL/GenBank/DDBJ whole genome shotgun (WGS) entry which is preliminary data.</text>
</comment>
<reference evidence="4 5" key="1">
    <citation type="submission" date="2019-11" db="EMBL/GenBank/DDBJ databases">
        <title>Novel Deefgea species.</title>
        <authorList>
            <person name="Han J.-H."/>
        </authorList>
    </citation>
    <scope>NUCLEOTIDE SEQUENCE [LARGE SCALE GENOMIC DNA]</scope>
    <source>
        <strain evidence="4 5">LMG 24817</strain>
    </source>
</reference>
<evidence type="ECO:0000259" key="3">
    <source>
        <dbReference type="PROSITE" id="PS51462"/>
    </source>
</evidence>
<dbReference type="EMBL" id="WOFE01000001">
    <property type="protein sequence ID" value="MBM5570816.1"/>
    <property type="molecule type" value="Genomic_DNA"/>
</dbReference>
<dbReference type="Gene3D" id="3.90.79.10">
    <property type="entry name" value="Nucleoside Triphosphate Pyrophosphohydrolase"/>
    <property type="match status" value="1"/>
</dbReference>
<feature type="domain" description="Nudix hydrolase" evidence="3">
    <location>
        <begin position="168"/>
        <end position="306"/>
    </location>
</feature>
<evidence type="ECO:0000256" key="1">
    <source>
        <dbReference type="ARBA" id="ARBA00001946"/>
    </source>
</evidence>
<dbReference type="InterPro" id="IPR000086">
    <property type="entry name" value="NUDIX_hydrolase_dom"/>
</dbReference>
<dbReference type="SUPFAM" id="SSF55811">
    <property type="entry name" value="Nudix"/>
    <property type="match status" value="1"/>
</dbReference>
<dbReference type="PROSITE" id="PS51462">
    <property type="entry name" value="NUDIX"/>
    <property type="match status" value="1"/>
</dbReference>
<dbReference type="Pfam" id="PF15916">
    <property type="entry name" value="DUF4743"/>
    <property type="match status" value="1"/>
</dbReference>
<dbReference type="InterPro" id="IPR020084">
    <property type="entry name" value="NUDIX_hydrolase_CS"/>
</dbReference>
<keyword evidence="2" id="KW-0378">Hydrolase</keyword>
<keyword evidence="5" id="KW-1185">Reference proteome</keyword>
<evidence type="ECO:0000313" key="4">
    <source>
        <dbReference type="EMBL" id="MBM5570816.1"/>
    </source>
</evidence>
<dbReference type="Pfam" id="PF00293">
    <property type="entry name" value="NUDIX"/>
    <property type="match status" value="1"/>
</dbReference>
<dbReference type="InterPro" id="IPR015797">
    <property type="entry name" value="NUDIX_hydrolase-like_dom_sf"/>
</dbReference>
<comment type="cofactor">
    <cofactor evidence="1">
        <name>Mg(2+)</name>
        <dbReference type="ChEBI" id="CHEBI:18420"/>
    </cofactor>
</comment>
<accession>A0ABS2CBU3</accession>
<name>A0ABS2CBU3_9NEIS</name>
<dbReference type="CDD" id="cd03676">
    <property type="entry name" value="NUDIX_Tnr3_like"/>
    <property type="match status" value="1"/>
</dbReference>
<organism evidence="4 5">
    <name type="scientific">Deefgea chitinilytica</name>
    <dbReference type="NCBI Taxonomy" id="570276"/>
    <lineage>
        <taxon>Bacteria</taxon>
        <taxon>Pseudomonadati</taxon>
        <taxon>Pseudomonadota</taxon>
        <taxon>Betaproteobacteria</taxon>
        <taxon>Neisseriales</taxon>
        <taxon>Chitinibacteraceae</taxon>
        <taxon>Deefgea</taxon>
    </lineage>
</organism>
<dbReference type="Proteomes" id="UP001195660">
    <property type="component" value="Unassembled WGS sequence"/>
</dbReference>
<sequence>MLAMRSSWRILLILVFSANQNLTGRIVAHPTQLQTSINMKKTSVQTPIDFYTQLQIEGYLASQPRFTPEGLSPFLINARQYGWLERETIQALQQFSDLWHFSNGQVELRDKHPAEQLQAAAQYLHQQGFILGWRNENYGVYSEDAREESDFKHALCALERASFRRFGFLSRAVHINAYYPDGTLCLGVRANNKSIDPNKLDNMAAGGIPLGESIYDCAIRELAEEAGAPLQIAKFIQFAEIIHTRRNESDGTHNEILYCYDLALPDDFVPHNQDGEVAEFHRLRPSEVIKQLNSMTWDAGAVTSSFILRNGSAAATLKN</sequence>
<dbReference type="PROSITE" id="PS00893">
    <property type="entry name" value="NUDIX_BOX"/>
    <property type="match status" value="1"/>
</dbReference>